<organism evidence="6 7">
    <name type="scientific">Thalassococcus profundi</name>
    <dbReference type="NCBI Taxonomy" id="2282382"/>
    <lineage>
        <taxon>Bacteria</taxon>
        <taxon>Pseudomonadati</taxon>
        <taxon>Pseudomonadota</taxon>
        <taxon>Alphaproteobacteria</taxon>
        <taxon>Rhodobacterales</taxon>
        <taxon>Roseobacteraceae</taxon>
        <taxon>Thalassococcus</taxon>
    </lineage>
</organism>
<sequence>MTEKTINPTLKTALELGPVIAFFVAYLWLKDDTFTIGGTEYDGFILVTAGFVPLMIAATGVLWWLTGTLNRMQVLTVVLVTVFGGLSVWLNDERFFKMKPTMIYLLFAAILGAGLLRGQSYLRTVMSGLMPLQDEGWMLLTKRLAAFFFGLAVLNEVIWRTMSTEAWVYFKTFGLTAAIFVFFMTQTGLFKKYAVEDKG</sequence>
<comment type="subcellular location">
    <subcellularLocation>
        <location evidence="5">Cell inner membrane</location>
        <topology evidence="5">Multi-pass membrane protein</topology>
    </subcellularLocation>
</comment>
<dbReference type="InterPro" id="IPR006008">
    <property type="entry name" value="YciB"/>
</dbReference>
<dbReference type="HAMAP" id="MF_00189">
    <property type="entry name" value="YciB"/>
    <property type="match status" value="1"/>
</dbReference>
<keyword evidence="2 5" id="KW-0812">Transmembrane</keyword>
<keyword evidence="4 5" id="KW-0472">Membrane</keyword>
<gene>
    <name evidence="5" type="primary">yciB</name>
    <name evidence="6" type="ORF">DU478_17900</name>
</gene>
<protein>
    <recommendedName>
        <fullName evidence="5">Inner membrane-spanning protein YciB</fullName>
    </recommendedName>
</protein>
<dbReference type="PANTHER" id="PTHR36917">
    <property type="entry name" value="INTRACELLULAR SEPTATION PROTEIN A-RELATED"/>
    <property type="match status" value="1"/>
</dbReference>
<evidence type="ECO:0000256" key="5">
    <source>
        <dbReference type="HAMAP-Rule" id="MF_00189"/>
    </source>
</evidence>
<evidence type="ECO:0000256" key="2">
    <source>
        <dbReference type="ARBA" id="ARBA00022692"/>
    </source>
</evidence>
<evidence type="ECO:0000256" key="1">
    <source>
        <dbReference type="ARBA" id="ARBA00022475"/>
    </source>
</evidence>
<evidence type="ECO:0000256" key="4">
    <source>
        <dbReference type="ARBA" id="ARBA00023136"/>
    </source>
</evidence>
<feature type="transmembrane region" description="Helical" evidence="5">
    <location>
        <begin position="102"/>
        <end position="122"/>
    </location>
</feature>
<keyword evidence="7" id="KW-1185">Reference proteome</keyword>
<comment type="similarity">
    <text evidence="5">Belongs to the YciB family.</text>
</comment>
<evidence type="ECO:0000313" key="7">
    <source>
        <dbReference type="Proteomes" id="UP000253977"/>
    </source>
</evidence>
<accession>A0A369THN8</accession>
<dbReference type="GO" id="GO:0005886">
    <property type="term" value="C:plasma membrane"/>
    <property type="evidence" value="ECO:0007669"/>
    <property type="project" value="UniProtKB-SubCell"/>
</dbReference>
<proteinExistence type="inferred from homology"/>
<dbReference type="Pfam" id="PF04279">
    <property type="entry name" value="IspA"/>
    <property type="match status" value="1"/>
</dbReference>
<reference evidence="6 7" key="1">
    <citation type="submission" date="2018-07" db="EMBL/GenBank/DDBJ databases">
        <title>Thalassococcus profundi sp. nov., a marine bacterium isolated from deep seawater of Okinawa Trough.</title>
        <authorList>
            <person name="Yu M."/>
        </authorList>
    </citation>
    <scope>NUCLEOTIDE SEQUENCE [LARGE SCALE GENOMIC DNA]</scope>
    <source>
        <strain evidence="6 7">WRAS1</strain>
    </source>
</reference>
<feature type="transmembrane region" description="Helical" evidence="5">
    <location>
        <begin position="143"/>
        <end position="162"/>
    </location>
</feature>
<name>A0A369THN8_9RHOB</name>
<evidence type="ECO:0000256" key="3">
    <source>
        <dbReference type="ARBA" id="ARBA00022989"/>
    </source>
</evidence>
<dbReference type="OrthoDB" id="9788219at2"/>
<dbReference type="EMBL" id="QPMK01000017">
    <property type="protein sequence ID" value="RDD64823.1"/>
    <property type="molecule type" value="Genomic_DNA"/>
</dbReference>
<dbReference type="PANTHER" id="PTHR36917:SF1">
    <property type="entry name" value="INNER MEMBRANE-SPANNING PROTEIN YCIB"/>
    <property type="match status" value="1"/>
</dbReference>
<dbReference type="AlphaFoldDB" id="A0A369THN8"/>
<keyword evidence="1 5" id="KW-1003">Cell membrane</keyword>
<dbReference type="Proteomes" id="UP000253977">
    <property type="component" value="Unassembled WGS sequence"/>
</dbReference>
<comment type="function">
    <text evidence="5">Plays a role in cell envelope biogenesis, maintenance of cell envelope integrity and membrane homeostasis.</text>
</comment>
<feature type="transmembrane region" description="Helical" evidence="5">
    <location>
        <begin position="44"/>
        <end position="65"/>
    </location>
</feature>
<feature type="transmembrane region" description="Helical" evidence="5">
    <location>
        <begin position="12"/>
        <end position="29"/>
    </location>
</feature>
<feature type="transmembrane region" description="Helical" evidence="5">
    <location>
        <begin position="168"/>
        <end position="190"/>
    </location>
</feature>
<evidence type="ECO:0000313" key="6">
    <source>
        <dbReference type="EMBL" id="RDD64823.1"/>
    </source>
</evidence>
<comment type="caution">
    <text evidence="6">The sequence shown here is derived from an EMBL/GenBank/DDBJ whole genome shotgun (WGS) entry which is preliminary data.</text>
</comment>
<keyword evidence="5" id="KW-0997">Cell inner membrane</keyword>
<keyword evidence="3 5" id="KW-1133">Transmembrane helix</keyword>
<dbReference type="RefSeq" id="WP_114512338.1">
    <property type="nucleotide sequence ID" value="NZ_QPMK01000017.1"/>
</dbReference>